<name>A0ABV2T4F4_9BACT</name>
<dbReference type="Proteomes" id="UP001549749">
    <property type="component" value="Unassembled WGS sequence"/>
</dbReference>
<gene>
    <name evidence="2" type="ORF">ABR189_11110</name>
</gene>
<protein>
    <submittedName>
        <fullName evidence="2">DUF5723 family protein</fullName>
    </submittedName>
</protein>
<sequence>MLATAQAQSFAGYHNSHYAGIYGVLSNPASAAGSRYKWDVNIIGADVKGGNTYASFPKDVLFNFPDSFRRNDNYFLDTAATRKQNGWGTAEVLMPSALYAIDEKQSVAFTWRIRSAANGGNINPKTANFFGLDFPNPRFDGNHYSIDYGAASVHMWNEFGFTYARVIKDDMIHRWKAGATLKYLSGIAAGYGVVKDANFTLNSRTSGTIGSGTMHYAYNMDADHWEEPYMRNYKLFENPGVGLDIGMIYEWRPDADGFGSYGNNDSYNPDADEYKVRIGVSVTDIGGIMYDKSNVSADLDLTSENINPNELKVKKKESLQQYGRRLNQLFTPLERKDKFYMTLPTALHVMADYNIDGRFFVNANAVVAITSGKSDYSKTYMMTQLQVTPRFDSKHFGAYLPLVINKNGQADAGVGIRIGPLLIGSNSIFSNLFRQRIDHADAFVALRVIPIHFNRKERGSGGGRKGQLGCPTNL</sequence>
<proteinExistence type="predicted"/>
<keyword evidence="3" id="KW-1185">Reference proteome</keyword>
<evidence type="ECO:0000313" key="3">
    <source>
        <dbReference type="Proteomes" id="UP001549749"/>
    </source>
</evidence>
<dbReference type="EMBL" id="JBEXAC010000001">
    <property type="protein sequence ID" value="MET6997923.1"/>
    <property type="molecule type" value="Genomic_DNA"/>
</dbReference>
<comment type="caution">
    <text evidence="2">The sequence shown here is derived from an EMBL/GenBank/DDBJ whole genome shotgun (WGS) entry which is preliminary data.</text>
</comment>
<evidence type="ECO:0000259" key="1">
    <source>
        <dbReference type="Pfam" id="PF18990"/>
    </source>
</evidence>
<accession>A0ABV2T4F4</accession>
<organism evidence="2 3">
    <name type="scientific">Chitinophaga defluvii</name>
    <dbReference type="NCBI Taxonomy" id="3163343"/>
    <lineage>
        <taxon>Bacteria</taxon>
        <taxon>Pseudomonadati</taxon>
        <taxon>Bacteroidota</taxon>
        <taxon>Chitinophagia</taxon>
        <taxon>Chitinophagales</taxon>
        <taxon>Chitinophagaceae</taxon>
        <taxon>Chitinophaga</taxon>
    </lineage>
</organism>
<evidence type="ECO:0000313" key="2">
    <source>
        <dbReference type="EMBL" id="MET6997923.1"/>
    </source>
</evidence>
<dbReference type="Pfam" id="PF18990">
    <property type="entry name" value="DUF5723"/>
    <property type="match status" value="1"/>
</dbReference>
<reference evidence="2 3" key="1">
    <citation type="submission" date="2024-06" db="EMBL/GenBank/DDBJ databases">
        <title>Chitinophaga defluvii sp. nov., isolated from municipal sewage.</title>
        <authorList>
            <person name="Zhang L."/>
        </authorList>
    </citation>
    <scope>NUCLEOTIDE SEQUENCE [LARGE SCALE GENOMIC DNA]</scope>
    <source>
        <strain evidence="2 3">H8</strain>
    </source>
</reference>
<dbReference type="InterPro" id="IPR043781">
    <property type="entry name" value="DUF5723"/>
</dbReference>
<feature type="domain" description="DUF5723" evidence="1">
    <location>
        <begin position="28"/>
        <end position="425"/>
    </location>
</feature>
<dbReference type="RefSeq" id="WP_354660558.1">
    <property type="nucleotide sequence ID" value="NZ_JBEXAC010000001.1"/>
</dbReference>